<dbReference type="AlphaFoldDB" id="A0A445N2C5"/>
<evidence type="ECO:0000256" key="5">
    <source>
        <dbReference type="ARBA" id="ARBA00023014"/>
    </source>
</evidence>
<feature type="binding site" evidence="6">
    <location>
        <position position="72"/>
    </location>
    <ligand>
        <name>[4Fe-4S] cluster</name>
        <dbReference type="ChEBI" id="CHEBI:49883"/>
        <note>4Fe-4S-S-AdoMet</note>
    </ligand>
</feature>
<dbReference type="Pfam" id="PF19288">
    <property type="entry name" value="CofH_C"/>
    <property type="match status" value="1"/>
</dbReference>
<proteinExistence type="predicted"/>
<dbReference type="GO" id="GO:0044689">
    <property type="term" value="F:7,8-didemethyl-8-hydroxy-5-deazariboflavin synthase activity"/>
    <property type="evidence" value="ECO:0007669"/>
    <property type="project" value="TreeGrafter"/>
</dbReference>
<organism evidence="9">
    <name type="scientific">uncultured Desulfobacterium sp</name>
    <dbReference type="NCBI Taxonomy" id="201089"/>
    <lineage>
        <taxon>Bacteria</taxon>
        <taxon>Pseudomonadati</taxon>
        <taxon>Thermodesulfobacteriota</taxon>
        <taxon>Desulfobacteria</taxon>
        <taxon>Desulfobacterales</taxon>
        <taxon>Desulfobacteriaceae</taxon>
        <taxon>Desulfobacterium</taxon>
        <taxon>environmental samples</taxon>
    </lineage>
</organism>
<evidence type="ECO:0000256" key="7">
    <source>
        <dbReference type="PIRSR" id="PIRSR004762-2"/>
    </source>
</evidence>
<dbReference type="GO" id="GO:0016765">
    <property type="term" value="F:transferase activity, transferring alkyl or aryl (other than methyl) groups"/>
    <property type="evidence" value="ECO:0007669"/>
    <property type="project" value="InterPro"/>
</dbReference>
<dbReference type="InterPro" id="IPR045567">
    <property type="entry name" value="CofH/MnqC-like_C"/>
</dbReference>
<dbReference type="InterPro" id="IPR006638">
    <property type="entry name" value="Elp3/MiaA/NifB-like_rSAM"/>
</dbReference>
<dbReference type="PANTHER" id="PTHR43076:SF7">
    <property type="entry name" value="AMINODEOXYFUTALOSINE SYNTHASE"/>
    <property type="match status" value="1"/>
</dbReference>
<dbReference type="SMART" id="SM00729">
    <property type="entry name" value="Elp3"/>
    <property type="match status" value="1"/>
</dbReference>
<dbReference type="NCBIfam" id="TIGR00423">
    <property type="entry name" value="CofH family radical SAM protein"/>
    <property type="match status" value="1"/>
</dbReference>
<feature type="binding site" evidence="6">
    <location>
        <position position="79"/>
    </location>
    <ligand>
        <name>[4Fe-4S] cluster</name>
        <dbReference type="ChEBI" id="CHEBI:49883"/>
        <note>4Fe-4S-S-AdoMet</note>
    </ligand>
</feature>
<keyword evidence="4 6" id="KW-0408">Iron</keyword>
<evidence type="ECO:0000259" key="8">
    <source>
        <dbReference type="PROSITE" id="PS51918"/>
    </source>
</evidence>
<evidence type="ECO:0000256" key="1">
    <source>
        <dbReference type="ARBA" id="ARBA00022485"/>
    </source>
</evidence>
<evidence type="ECO:0000256" key="2">
    <source>
        <dbReference type="ARBA" id="ARBA00022691"/>
    </source>
</evidence>
<dbReference type="SFLD" id="SFLDG01064">
    <property type="entry name" value="F420__menaquinone_cofactor_bio"/>
    <property type="match status" value="1"/>
</dbReference>
<sequence>MKLINDIKDSTLRAIARKVEDDVPVSRQDAVYMLQTNNILDLATIAQFMRLRLHGDVAYYGVNMNLNYTNICELRCPLCAFSCNKGDKKAYLLSLDDIEKKVKIAVSYGIDEVHIVGGLNQDLDIAYFEQMFTSIKSIKPDIHIVALTAVEYDYIARKNNLSLEEVFRRLINAGVNAMPGGGAEIFSPEIRNIIAPKKISGKRWLEVMRTAHNMGLKTNATMLYNHIESAEDIADHLWQIRALQDETNGFKTFVPLQFHGKNTAIFQRHATTGYDDIRIYATSRIFLHNVPHLKVLWMYVGEKMAQVLLRLGVDDMGATYHDEKIVHSAGANTPDYGSEPYLRSLIKEVGLIPVRTTAAYNKIDTGNNNESRSH</sequence>
<accession>A0A445N2C5</accession>
<dbReference type="InterPro" id="IPR020050">
    <property type="entry name" value="FO_synthase_su2"/>
</dbReference>
<dbReference type="InterPro" id="IPR013785">
    <property type="entry name" value="Aldolase_TIM"/>
</dbReference>
<dbReference type="SUPFAM" id="SSF102114">
    <property type="entry name" value="Radical SAM enzymes"/>
    <property type="match status" value="1"/>
</dbReference>
<keyword evidence="2 6" id="KW-0949">S-adenosyl-L-methionine</keyword>
<dbReference type="PROSITE" id="PS51918">
    <property type="entry name" value="RADICAL_SAM"/>
    <property type="match status" value="1"/>
</dbReference>
<dbReference type="SFLD" id="SFLDF00343">
    <property type="entry name" value="aminofutalosine_synthase_(mqnE"/>
    <property type="match status" value="1"/>
</dbReference>
<evidence type="ECO:0000313" key="9">
    <source>
        <dbReference type="EMBL" id="SPD75854.1"/>
    </source>
</evidence>
<dbReference type="PIRSF" id="PIRSF004762">
    <property type="entry name" value="CHP00423"/>
    <property type="match status" value="1"/>
</dbReference>
<keyword evidence="1 6" id="KW-0004">4Fe-4S</keyword>
<gene>
    <name evidence="9" type="ORF">PITCH_A760064</name>
</gene>
<feature type="domain" description="Radical SAM core" evidence="8">
    <location>
        <begin position="58"/>
        <end position="291"/>
    </location>
</feature>
<dbReference type="InterPro" id="IPR058240">
    <property type="entry name" value="rSAM_sf"/>
</dbReference>
<dbReference type="SFLD" id="SFLDS00029">
    <property type="entry name" value="Radical_SAM"/>
    <property type="match status" value="1"/>
</dbReference>
<dbReference type="Gene3D" id="3.20.20.70">
    <property type="entry name" value="Aldolase class I"/>
    <property type="match status" value="1"/>
</dbReference>
<keyword evidence="5 6" id="KW-0411">Iron-sulfur</keyword>
<dbReference type="GO" id="GO:0046872">
    <property type="term" value="F:metal ion binding"/>
    <property type="evidence" value="ECO:0007669"/>
    <property type="project" value="UniProtKB-KW"/>
</dbReference>
<evidence type="ECO:0000256" key="3">
    <source>
        <dbReference type="ARBA" id="ARBA00022723"/>
    </source>
</evidence>
<dbReference type="EMBL" id="OJIN01000221">
    <property type="protein sequence ID" value="SPD75854.1"/>
    <property type="molecule type" value="Genomic_DNA"/>
</dbReference>
<dbReference type="Pfam" id="PF04055">
    <property type="entry name" value="Radical_SAM"/>
    <property type="match status" value="1"/>
</dbReference>
<reference evidence="9" key="1">
    <citation type="submission" date="2018-01" db="EMBL/GenBank/DDBJ databases">
        <authorList>
            <person name="Regsiter A."/>
            <person name="William W."/>
        </authorList>
    </citation>
    <scope>NUCLEOTIDE SEQUENCE</scope>
    <source>
        <strain evidence="9">TRIP AH-1</strain>
    </source>
</reference>
<evidence type="ECO:0000256" key="4">
    <source>
        <dbReference type="ARBA" id="ARBA00023004"/>
    </source>
</evidence>
<dbReference type="PANTHER" id="PTHR43076">
    <property type="entry name" value="FO SYNTHASE (COFH)"/>
    <property type="match status" value="1"/>
</dbReference>
<dbReference type="InterPro" id="IPR007197">
    <property type="entry name" value="rSAM"/>
</dbReference>
<feature type="binding site" evidence="7">
    <location>
        <position position="184"/>
    </location>
    <ligand>
        <name>S-adenosyl-L-methionine</name>
        <dbReference type="ChEBI" id="CHEBI:59789"/>
    </ligand>
</feature>
<dbReference type="CDD" id="cd01335">
    <property type="entry name" value="Radical_SAM"/>
    <property type="match status" value="1"/>
</dbReference>
<protein>
    <recommendedName>
        <fullName evidence="8">Radical SAM core domain-containing protein</fullName>
    </recommendedName>
</protein>
<dbReference type="InterPro" id="IPR034405">
    <property type="entry name" value="F420"/>
</dbReference>
<keyword evidence="3" id="KW-0479">Metal-binding</keyword>
<dbReference type="SFLD" id="SFLDG01389">
    <property type="entry name" value="menaquinone_synthsis_involved"/>
    <property type="match status" value="1"/>
</dbReference>
<comment type="cofactor">
    <cofactor evidence="6">
        <name>[4Fe-4S] cluster</name>
        <dbReference type="ChEBI" id="CHEBI:49883"/>
    </cofactor>
    <text evidence="6">Binds 1 [4Fe-4S] cluster. The cluster is coordinated with 3 cysteines and an exchangeable S-adenosyl-L-methionine.</text>
</comment>
<name>A0A445N2C5_9BACT</name>
<dbReference type="GO" id="GO:0051539">
    <property type="term" value="F:4 iron, 4 sulfur cluster binding"/>
    <property type="evidence" value="ECO:0007669"/>
    <property type="project" value="UniProtKB-KW"/>
</dbReference>
<feature type="binding site" evidence="6">
    <location>
        <position position="76"/>
    </location>
    <ligand>
        <name>[4Fe-4S] cluster</name>
        <dbReference type="ChEBI" id="CHEBI:49883"/>
        <note>4Fe-4S-S-AdoMet</note>
    </ligand>
</feature>
<evidence type="ECO:0000256" key="6">
    <source>
        <dbReference type="PIRSR" id="PIRSR004762-1"/>
    </source>
</evidence>